<name>A0A0U4CDK2_9ACTN</name>
<feature type="transmembrane region" description="Helical" evidence="9">
    <location>
        <begin position="120"/>
        <end position="140"/>
    </location>
</feature>
<dbReference type="EMBL" id="CP011502">
    <property type="protein sequence ID" value="ALX05931.1"/>
    <property type="molecule type" value="Genomic_DNA"/>
</dbReference>
<evidence type="ECO:0000256" key="8">
    <source>
        <dbReference type="ARBA" id="ARBA00023136"/>
    </source>
</evidence>
<keyword evidence="5 9" id="KW-0812">Transmembrane</keyword>
<dbReference type="PATRIC" id="fig|2041.4.peg.3154"/>
<dbReference type="SUPFAM" id="SSF116726">
    <property type="entry name" value="TrkA C-terminal domain-like"/>
    <property type="match status" value="1"/>
</dbReference>
<dbReference type="InterPro" id="IPR038770">
    <property type="entry name" value="Na+/solute_symporter_sf"/>
</dbReference>
<evidence type="ECO:0000313" key="12">
    <source>
        <dbReference type="Proteomes" id="UP000067689"/>
    </source>
</evidence>
<sequence>MDVHDLDVFLLVGSGVLIAAILAVRLSVSVGLPSLLVYLGLGLVLGEEGLGVQFDDADLALAVGFGALVLILAEGGLTTRWEHVRPAIGLGLLLATLGSVVSVLVVAGAAHYALDLRWEIAVLLAAVLTPTDAAAVFSVLRAVPIAPRVKGVLEAESGLNDAPIVVLVTALSAGEIADGGALSFIGLIVFEIVVGAVVGLAVGFGAARLLRQLALPASGLYPLIVLAFTVLAYGLAVLGHASGFAAVYLCALVLGNTELPHRVATRSFVEGIGWLAQIGLFVMLGLLASPSEFTLWHLWTGLVAGAVLTFVARPLSVLVCATWFRVGWREQLFVGWAGLRGAVPIILATIPLAADVPGSRDLFDIVFVAVVVYTLVQAAPLARLARWCGVLRDDVRDLEVEAAPLERVSADLLQVHVPRGSRLAGVEVGELRLPTGASVSLVVRDGTPFVPHRTTRLVRGDDVLVVATRDVRELTEQRLLDVGRHGRLAGWDAADPA</sequence>
<evidence type="ECO:0000256" key="9">
    <source>
        <dbReference type="SAM" id="Phobius"/>
    </source>
</evidence>
<feature type="transmembrane region" description="Helical" evidence="9">
    <location>
        <begin position="299"/>
        <end position="321"/>
    </location>
</feature>
<dbReference type="PROSITE" id="PS51202">
    <property type="entry name" value="RCK_C"/>
    <property type="match status" value="1"/>
</dbReference>
<evidence type="ECO:0000256" key="3">
    <source>
        <dbReference type="ARBA" id="ARBA00022449"/>
    </source>
</evidence>
<evidence type="ECO:0000256" key="5">
    <source>
        <dbReference type="ARBA" id="ARBA00022692"/>
    </source>
</evidence>
<evidence type="ECO:0000256" key="1">
    <source>
        <dbReference type="ARBA" id="ARBA00004651"/>
    </source>
</evidence>
<dbReference type="Pfam" id="PF02080">
    <property type="entry name" value="TrkA_C"/>
    <property type="match status" value="1"/>
</dbReference>
<keyword evidence="8 9" id="KW-0472">Membrane</keyword>
<comment type="subcellular location">
    <subcellularLocation>
        <location evidence="1">Cell membrane</location>
        <topology evidence="1">Multi-pass membrane protein</topology>
    </subcellularLocation>
</comment>
<keyword evidence="12" id="KW-1185">Reference proteome</keyword>
<keyword evidence="2" id="KW-0813">Transport</keyword>
<dbReference type="PANTHER" id="PTHR32507:SF7">
    <property type="entry name" value="K(+)_H(+) ANTIPORTER NHAP2"/>
    <property type="match status" value="1"/>
</dbReference>
<organism evidence="11 12">
    <name type="scientific">Aeromicrobium erythreum</name>
    <dbReference type="NCBI Taxonomy" id="2041"/>
    <lineage>
        <taxon>Bacteria</taxon>
        <taxon>Bacillati</taxon>
        <taxon>Actinomycetota</taxon>
        <taxon>Actinomycetes</taxon>
        <taxon>Propionibacteriales</taxon>
        <taxon>Nocardioidaceae</taxon>
        <taxon>Aeromicrobium</taxon>
    </lineage>
</organism>
<dbReference type="Gene3D" id="1.20.1530.20">
    <property type="match status" value="1"/>
</dbReference>
<dbReference type="KEGG" id="aer:AERYTH_15095"/>
<feature type="transmembrane region" description="Helical" evidence="9">
    <location>
        <begin position="89"/>
        <end position="114"/>
    </location>
</feature>
<dbReference type="AlphaFoldDB" id="A0A0U4CDK2"/>
<dbReference type="Gene3D" id="3.30.70.1450">
    <property type="entry name" value="Regulator of K+ conductance, C-terminal domain"/>
    <property type="match status" value="1"/>
</dbReference>
<accession>A0A0U4CDK2</accession>
<dbReference type="GO" id="GO:0006813">
    <property type="term" value="P:potassium ion transport"/>
    <property type="evidence" value="ECO:0007669"/>
    <property type="project" value="InterPro"/>
</dbReference>
<feature type="transmembrane region" description="Helical" evidence="9">
    <location>
        <begin position="181"/>
        <end position="204"/>
    </location>
</feature>
<dbReference type="GO" id="GO:0015297">
    <property type="term" value="F:antiporter activity"/>
    <property type="evidence" value="ECO:0007669"/>
    <property type="project" value="UniProtKB-KW"/>
</dbReference>
<evidence type="ECO:0000259" key="10">
    <source>
        <dbReference type="PROSITE" id="PS51202"/>
    </source>
</evidence>
<keyword evidence="7" id="KW-0406">Ion transport</keyword>
<feature type="transmembrane region" description="Helical" evidence="9">
    <location>
        <begin position="59"/>
        <end position="77"/>
    </location>
</feature>
<dbReference type="STRING" id="2041.AERYTH_15095"/>
<feature type="transmembrane region" description="Helical" evidence="9">
    <location>
        <begin position="267"/>
        <end position="287"/>
    </location>
</feature>
<dbReference type="GO" id="GO:0005886">
    <property type="term" value="C:plasma membrane"/>
    <property type="evidence" value="ECO:0007669"/>
    <property type="project" value="UniProtKB-SubCell"/>
</dbReference>
<dbReference type="NCBIfam" id="NF003716">
    <property type="entry name" value="PRK05326.1-3"/>
    <property type="match status" value="1"/>
</dbReference>
<dbReference type="NCBIfam" id="NF003715">
    <property type="entry name" value="PRK05326.1-2"/>
    <property type="match status" value="1"/>
</dbReference>
<evidence type="ECO:0000313" key="11">
    <source>
        <dbReference type="EMBL" id="ALX05931.1"/>
    </source>
</evidence>
<keyword evidence="6 9" id="KW-1133">Transmembrane helix</keyword>
<reference evidence="11 12" key="1">
    <citation type="journal article" date="1991" name="Int. J. Syst. Bacteriol.">
        <title>Description of the erythromycin-producing bacterium Arthrobacter sp. strain NRRL B-3381 as Aeromicrobium erythreum gen. nov., sp. nov.</title>
        <authorList>
            <person name="Miller E.S."/>
            <person name="Woese C.R."/>
            <person name="Brenner S."/>
        </authorList>
    </citation>
    <scope>NUCLEOTIDE SEQUENCE [LARGE SCALE GENOMIC DNA]</scope>
    <source>
        <strain evidence="11 12">AR18</strain>
    </source>
</reference>
<proteinExistence type="predicted"/>
<dbReference type="Proteomes" id="UP000067689">
    <property type="component" value="Chromosome"/>
</dbReference>
<dbReference type="InterPro" id="IPR006037">
    <property type="entry name" value="RCK_C"/>
</dbReference>
<evidence type="ECO:0000256" key="4">
    <source>
        <dbReference type="ARBA" id="ARBA00022475"/>
    </source>
</evidence>
<evidence type="ECO:0000256" key="2">
    <source>
        <dbReference type="ARBA" id="ARBA00022448"/>
    </source>
</evidence>
<dbReference type="GO" id="GO:1902600">
    <property type="term" value="P:proton transmembrane transport"/>
    <property type="evidence" value="ECO:0007669"/>
    <property type="project" value="InterPro"/>
</dbReference>
<feature type="domain" description="RCK C-terminal" evidence="10">
    <location>
        <begin position="400"/>
        <end position="481"/>
    </location>
</feature>
<evidence type="ECO:0000256" key="6">
    <source>
        <dbReference type="ARBA" id="ARBA00022989"/>
    </source>
</evidence>
<dbReference type="OrthoDB" id="9810759at2"/>
<feature type="transmembrane region" description="Helical" evidence="9">
    <location>
        <begin position="333"/>
        <end position="353"/>
    </location>
</feature>
<protein>
    <submittedName>
        <fullName evidence="11">Potassium transporter</fullName>
    </submittedName>
</protein>
<feature type="transmembrane region" description="Helical" evidence="9">
    <location>
        <begin position="365"/>
        <end position="382"/>
    </location>
</feature>
<feature type="transmembrane region" description="Helical" evidence="9">
    <location>
        <begin position="6"/>
        <end position="28"/>
    </location>
</feature>
<dbReference type="Pfam" id="PF00999">
    <property type="entry name" value="Na_H_Exchanger"/>
    <property type="match status" value="1"/>
</dbReference>
<dbReference type="RefSeq" id="WP_067860390.1">
    <property type="nucleotide sequence ID" value="NZ_CP011502.1"/>
</dbReference>
<keyword evidence="4" id="KW-1003">Cell membrane</keyword>
<dbReference type="InterPro" id="IPR036721">
    <property type="entry name" value="RCK_C_sf"/>
</dbReference>
<dbReference type="PANTHER" id="PTHR32507">
    <property type="entry name" value="NA(+)/H(+) ANTIPORTER 1"/>
    <property type="match status" value="1"/>
</dbReference>
<dbReference type="InterPro" id="IPR006153">
    <property type="entry name" value="Cation/H_exchanger_TM"/>
</dbReference>
<feature type="transmembrane region" description="Helical" evidence="9">
    <location>
        <begin position="224"/>
        <end position="255"/>
    </location>
</feature>
<dbReference type="GO" id="GO:0008324">
    <property type="term" value="F:monoatomic cation transmembrane transporter activity"/>
    <property type="evidence" value="ECO:0007669"/>
    <property type="project" value="InterPro"/>
</dbReference>
<gene>
    <name evidence="11" type="ORF">AERYTH_15095</name>
</gene>
<keyword evidence="3" id="KW-0050">Antiport</keyword>
<evidence type="ECO:0000256" key="7">
    <source>
        <dbReference type="ARBA" id="ARBA00023065"/>
    </source>
</evidence>